<gene>
    <name evidence="3" type="ORF">GCM10022402_30730</name>
</gene>
<reference evidence="4" key="1">
    <citation type="journal article" date="2019" name="Int. J. Syst. Evol. Microbiol.">
        <title>The Global Catalogue of Microorganisms (GCM) 10K type strain sequencing project: providing services to taxonomists for standard genome sequencing and annotation.</title>
        <authorList>
            <consortium name="The Broad Institute Genomics Platform"/>
            <consortium name="The Broad Institute Genome Sequencing Center for Infectious Disease"/>
            <person name="Wu L."/>
            <person name="Ma J."/>
        </authorList>
    </citation>
    <scope>NUCLEOTIDE SEQUENCE [LARGE SCALE GENOMIC DNA]</scope>
    <source>
        <strain evidence="4">JCM 17137</strain>
    </source>
</reference>
<feature type="compositionally biased region" description="Polar residues" evidence="1">
    <location>
        <begin position="60"/>
        <end position="88"/>
    </location>
</feature>
<keyword evidence="2" id="KW-1133">Transmembrane helix</keyword>
<name>A0ABP7FYU4_9ACTN</name>
<evidence type="ECO:0000313" key="3">
    <source>
        <dbReference type="EMBL" id="GAA3749386.1"/>
    </source>
</evidence>
<proteinExistence type="predicted"/>
<protein>
    <submittedName>
        <fullName evidence="3">Uncharacterized protein</fullName>
    </submittedName>
</protein>
<keyword evidence="2" id="KW-0812">Transmembrane</keyword>
<keyword evidence="2" id="KW-0472">Membrane</keyword>
<dbReference type="EMBL" id="BAABDD010000013">
    <property type="protein sequence ID" value="GAA3749386.1"/>
    <property type="molecule type" value="Genomic_DNA"/>
</dbReference>
<organism evidence="3 4">
    <name type="scientific">Salinactinospora qingdaonensis</name>
    <dbReference type="NCBI Taxonomy" id="702744"/>
    <lineage>
        <taxon>Bacteria</taxon>
        <taxon>Bacillati</taxon>
        <taxon>Actinomycetota</taxon>
        <taxon>Actinomycetes</taxon>
        <taxon>Streptosporangiales</taxon>
        <taxon>Nocardiopsidaceae</taxon>
        <taxon>Salinactinospora</taxon>
    </lineage>
</organism>
<feature type="transmembrane region" description="Helical" evidence="2">
    <location>
        <begin position="31"/>
        <end position="52"/>
    </location>
</feature>
<keyword evidence="4" id="KW-1185">Reference proteome</keyword>
<feature type="compositionally biased region" description="Basic and acidic residues" evidence="1">
    <location>
        <begin position="119"/>
        <end position="136"/>
    </location>
</feature>
<comment type="caution">
    <text evidence="3">The sequence shown here is derived from an EMBL/GenBank/DDBJ whole genome shotgun (WGS) entry which is preliminary data.</text>
</comment>
<accession>A0ABP7FYU4</accession>
<evidence type="ECO:0000313" key="4">
    <source>
        <dbReference type="Proteomes" id="UP001500908"/>
    </source>
</evidence>
<feature type="region of interest" description="Disordered" evidence="1">
    <location>
        <begin position="53"/>
        <end position="142"/>
    </location>
</feature>
<sequence>MLWRMLTLLGGLAILGALALAVWYRSVEFASWVAGVVGAMALAGGLVTRALTAGAGAAPSQRQSDDAGSTGSATDVSNTVSGDISGTVIQGRDFTGPVTPHSHGGDHVDFSGGTFHDPVTGKRVDGGASPAEKEAPGEDTAG</sequence>
<evidence type="ECO:0000256" key="1">
    <source>
        <dbReference type="SAM" id="MobiDB-lite"/>
    </source>
</evidence>
<evidence type="ECO:0000256" key="2">
    <source>
        <dbReference type="SAM" id="Phobius"/>
    </source>
</evidence>
<dbReference type="Proteomes" id="UP001500908">
    <property type="component" value="Unassembled WGS sequence"/>
</dbReference>